<evidence type="ECO:0000256" key="9">
    <source>
        <dbReference type="ARBA" id="ARBA00023128"/>
    </source>
</evidence>
<keyword evidence="8" id="KW-1133">Transmembrane helix</keyword>
<keyword evidence="7" id="KW-0653">Protein transport</keyword>
<comment type="similarity">
    <text evidence="3">Belongs to the Tom20 family.</text>
</comment>
<accession>A0AA35Y931</accession>
<proteinExistence type="inferred from homology"/>
<dbReference type="AlphaFoldDB" id="A0AA35Y931"/>
<dbReference type="InterPro" id="IPR011990">
    <property type="entry name" value="TPR-like_helical_dom_sf"/>
</dbReference>
<protein>
    <submittedName>
        <fullName evidence="11">Uncharacterized protein</fullName>
    </submittedName>
</protein>
<keyword evidence="5" id="KW-0812">Transmembrane</keyword>
<dbReference type="Gene3D" id="1.25.40.10">
    <property type="entry name" value="Tetratricopeptide repeat domain"/>
    <property type="match status" value="1"/>
</dbReference>
<gene>
    <name evidence="11" type="ORF">LSALG_LOCUS12043</name>
</gene>
<keyword evidence="9" id="KW-0496">Mitochondrion</keyword>
<evidence type="ECO:0000256" key="3">
    <source>
        <dbReference type="ARBA" id="ARBA00005792"/>
    </source>
</evidence>
<keyword evidence="12" id="KW-1185">Reference proteome</keyword>
<dbReference type="InterPro" id="IPR010547">
    <property type="entry name" value="TOM20_imprt_rcpt"/>
</dbReference>
<evidence type="ECO:0000256" key="5">
    <source>
        <dbReference type="ARBA" id="ARBA00022692"/>
    </source>
</evidence>
<dbReference type="GO" id="GO:0045040">
    <property type="term" value="P:protein insertion into mitochondrial outer membrane"/>
    <property type="evidence" value="ECO:0007669"/>
    <property type="project" value="InterPro"/>
</dbReference>
<reference evidence="11" key="1">
    <citation type="submission" date="2023-04" db="EMBL/GenBank/DDBJ databases">
        <authorList>
            <person name="Vijverberg K."/>
            <person name="Xiong W."/>
            <person name="Schranz E."/>
        </authorList>
    </citation>
    <scope>NUCLEOTIDE SEQUENCE</scope>
</reference>
<sequence length="167" mass="18758">MVKSHFLHDRSDAIWKLYEALFIDPKKHEALWCMGSALTSLAIMTPNDHIAKDNFDSVYTYFQKATADASFSLTIDFFFLIRLMYNRLLIGCSRIQAIESHEQAMSSGASKSSYAKVRVVSSPPQSREGKNVILLADERIYVQLSVVLAVTIVGCVRFAKANVHPPQ</sequence>
<keyword evidence="4" id="KW-0813">Transport</keyword>
<evidence type="ECO:0000256" key="1">
    <source>
        <dbReference type="ARBA" id="ARBA00003450"/>
    </source>
</evidence>
<dbReference type="PANTHER" id="PTHR32409:SF16">
    <property type="entry name" value="PLANT SPECIFIC MITOCHONDRIAL IMPORT RECEPTOR SUBUNIT TOM20"/>
    <property type="match status" value="1"/>
</dbReference>
<comment type="subcellular location">
    <subcellularLocation>
        <location evidence="2">Mitochondrion outer membrane</location>
        <topology evidence="2">Single-pass membrane protein</topology>
    </subcellularLocation>
</comment>
<keyword evidence="10" id="KW-0472">Membrane</keyword>
<organism evidence="11 12">
    <name type="scientific">Lactuca saligna</name>
    <name type="common">Willowleaf lettuce</name>
    <dbReference type="NCBI Taxonomy" id="75948"/>
    <lineage>
        <taxon>Eukaryota</taxon>
        <taxon>Viridiplantae</taxon>
        <taxon>Streptophyta</taxon>
        <taxon>Embryophyta</taxon>
        <taxon>Tracheophyta</taxon>
        <taxon>Spermatophyta</taxon>
        <taxon>Magnoliopsida</taxon>
        <taxon>eudicotyledons</taxon>
        <taxon>Gunneridae</taxon>
        <taxon>Pentapetalae</taxon>
        <taxon>asterids</taxon>
        <taxon>campanulids</taxon>
        <taxon>Asterales</taxon>
        <taxon>Asteraceae</taxon>
        <taxon>Cichorioideae</taxon>
        <taxon>Cichorieae</taxon>
        <taxon>Lactucinae</taxon>
        <taxon>Lactuca</taxon>
    </lineage>
</organism>
<keyword evidence="6" id="KW-1000">Mitochondrion outer membrane</keyword>
<evidence type="ECO:0000313" key="11">
    <source>
        <dbReference type="EMBL" id="CAI9271784.1"/>
    </source>
</evidence>
<dbReference type="GO" id="GO:0015031">
    <property type="term" value="P:protein transport"/>
    <property type="evidence" value="ECO:0007669"/>
    <property type="project" value="UniProtKB-KW"/>
</dbReference>
<dbReference type="GO" id="GO:0005742">
    <property type="term" value="C:mitochondrial outer membrane translocase complex"/>
    <property type="evidence" value="ECO:0007669"/>
    <property type="project" value="InterPro"/>
</dbReference>
<name>A0AA35Y931_LACSI</name>
<dbReference type="EMBL" id="OX465078">
    <property type="protein sequence ID" value="CAI9271784.1"/>
    <property type="molecule type" value="Genomic_DNA"/>
</dbReference>
<evidence type="ECO:0000256" key="7">
    <source>
        <dbReference type="ARBA" id="ARBA00022927"/>
    </source>
</evidence>
<evidence type="ECO:0000256" key="10">
    <source>
        <dbReference type="ARBA" id="ARBA00023136"/>
    </source>
</evidence>
<comment type="function">
    <text evidence="1">Central component of the receptor complex responsible for the recognition and translocation of cytosolically synthesized mitochondrial preproteins. Together with TOM22 functions as the transit peptide receptor at the surface of the mitochondrion outer membrane and facilitates the movement of preproteins into the translocation pore.</text>
</comment>
<evidence type="ECO:0000256" key="4">
    <source>
        <dbReference type="ARBA" id="ARBA00022448"/>
    </source>
</evidence>
<dbReference type="Pfam" id="PF06552">
    <property type="entry name" value="TOM20_plant"/>
    <property type="match status" value="1"/>
</dbReference>
<evidence type="ECO:0000313" key="12">
    <source>
        <dbReference type="Proteomes" id="UP001177003"/>
    </source>
</evidence>
<evidence type="ECO:0000256" key="6">
    <source>
        <dbReference type="ARBA" id="ARBA00022787"/>
    </source>
</evidence>
<evidence type="ECO:0000256" key="8">
    <source>
        <dbReference type="ARBA" id="ARBA00022989"/>
    </source>
</evidence>
<dbReference type="PANTHER" id="PTHR32409">
    <property type="entry name" value="MITOCHONDRIAL IMPORT RECEPTOR SUBUNIT TOM20-1-RELATED"/>
    <property type="match status" value="1"/>
</dbReference>
<evidence type="ECO:0000256" key="2">
    <source>
        <dbReference type="ARBA" id="ARBA00004572"/>
    </source>
</evidence>
<dbReference type="Proteomes" id="UP001177003">
    <property type="component" value="Chromosome 2"/>
</dbReference>